<dbReference type="EMBL" id="KV453842">
    <property type="protein sequence ID" value="ODV91142.1"/>
    <property type="molecule type" value="Genomic_DNA"/>
</dbReference>
<evidence type="ECO:0000313" key="1">
    <source>
        <dbReference type="EMBL" id="ODV91142.1"/>
    </source>
</evidence>
<organism evidence="1 2">
    <name type="scientific">Tortispora caseinolytica NRRL Y-17796</name>
    <dbReference type="NCBI Taxonomy" id="767744"/>
    <lineage>
        <taxon>Eukaryota</taxon>
        <taxon>Fungi</taxon>
        <taxon>Dikarya</taxon>
        <taxon>Ascomycota</taxon>
        <taxon>Saccharomycotina</taxon>
        <taxon>Trigonopsidomycetes</taxon>
        <taxon>Trigonopsidales</taxon>
        <taxon>Trigonopsidaceae</taxon>
        <taxon>Tortispora</taxon>
    </lineage>
</organism>
<dbReference type="AlphaFoldDB" id="A0A1E4THA6"/>
<reference evidence="2" key="1">
    <citation type="submission" date="2016-02" db="EMBL/GenBank/DDBJ databases">
        <title>Comparative genomics of biotechnologically important yeasts.</title>
        <authorList>
            <consortium name="DOE Joint Genome Institute"/>
            <person name="Riley R."/>
            <person name="Haridas S."/>
            <person name="Wolfe K.H."/>
            <person name="Lopes M.R."/>
            <person name="Hittinger C.T."/>
            <person name="Goker M."/>
            <person name="Salamov A."/>
            <person name="Wisecaver J."/>
            <person name="Long T.M."/>
            <person name="Aerts A.L."/>
            <person name="Barry K."/>
            <person name="Choi C."/>
            <person name="Clum A."/>
            <person name="Coughlan A.Y."/>
            <person name="Deshpande S."/>
            <person name="Douglass A.P."/>
            <person name="Hanson S.J."/>
            <person name="Klenk H.-P."/>
            <person name="Labutti K."/>
            <person name="Lapidus A."/>
            <person name="Lindquist E."/>
            <person name="Lipzen A."/>
            <person name="Meier-Kolthoff J.P."/>
            <person name="Ohm R.A."/>
            <person name="Otillar R.P."/>
            <person name="Pangilinan J."/>
            <person name="Peng Y."/>
            <person name="Rokas A."/>
            <person name="Rosa C.A."/>
            <person name="Scheuner C."/>
            <person name="Sibirny A.A."/>
            <person name="Slot J.C."/>
            <person name="Stielow J.B."/>
            <person name="Sun H."/>
            <person name="Kurtzman C.P."/>
            <person name="Blackwell M."/>
            <person name="Jeffries T.W."/>
            <person name="Grigoriev I.V."/>
        </authorList>
    </citation>
    <scope>NUCLEOTIDE SEQUENCE [LARGE SCALE GENOMIC DNA]</scope>
    <source>
        <strain evidence="2">NRRL Y-17796</strain>
    </source>
</reference>
<evidence type="ECO:0000313" key="2">
    <source>
        <dbReference type="Proteomes" id="UP000095023"/>
    </source>
</evidence>
<gene>
    <name evidence="1" type="ORF">CANCADRAFT_57477</name>
</gene>
<dbReference type="Proteomes" id="UP000095023">
    <property type="component" value="Unassembled WGS sequence"/>
</dbReference>
<proteinExistence type="predicted"/>
<sequence length="820" mass="93024">MYAPLEISLIYKNPGSLRSLSQNTYKQTSIPLFSSENTTMTEQARPMSYDEQYLLNPLRRTFLSTSKRAMSQRLSIEWNTLKNKISNQYSSHASNSLTSMPSEESVQPICTPASDSKPGIIELPTNSEILDDSVTFDELHLLFSPDTLDYNSIKCRQKQPEDDKNIRRDTLVPVHTNASVASSGIEKQKVIIPPHHSVRSFLSALSHKIQPEMYTFELLARSQPSRRLQCHCTDHSCLYCVQDSGAVRCAERKSEVQSPDTLDIFQFCETVLPNMPKNSSVAQLNESTYGSTVRMFWKLVSHNDAEVSSKRHKVFEDIQVPMFSSEKMRTIHAVLPTKTFMSNTGKGDDPVYSPEIIPASLLKEHASDFTLNKLCSEMSFDREGDNHVSYLISMLRYYLAAVVTNATKQEVAINYSHSLDYGNCHYCKKKSDWKRLRSKYKEHNFVFVPVHALGKESYDMAHFLVTCTHSGTSKYPCYLKDSPKTKTVYDTLNLDFSAANFIVVNDDEIILQNYNQAPEWPGDHIRIRKYIERYAQIVGVEDQISLALEACETLVYLKGYEDVISIPAPRHYADIPVIDQCFNGKYTEQKNIGAVDFNLLSISSMANPLTYLTFSRIKFSLITTALAAIAEALVTGTQKTKTKDESVKACSLFCAELRAIGENRQQALLEKVVGIDLTFLQMCGTEFWISLKLAQGFIKEPQECTIMAAKLLKNPLHGTLAWALSYHGVKIPKYRGSLEKSESIATGQDKWLLEHLGYSQPMLYKSAHDCTDIWEVPLNSQSLDEKKIIVDYDLVKHIDLDHVGKRYRLVTWKAELKQES</sequence>
<name>A0A1E4THA6_9ASCO</name>
<protein>
    <submittedName>
        <fullName evidence="1">Uncharacterized protein</fullName>
    </submittedName>
</protein>
<accession>A0A1E4THA6</accession>
<keyword evidence="2" id="KW-1185">Reference proteome</keyword>